<organism evidence="8">
    <name type="scientific">Tanacetum cinerariifolium</name>
    <name type="common">Dalmatian daisy</name>
    <name type="synonym">Chrysanthemum cinerariifolium</name>
    <dbReference type="NCBI Taxonomy" id="118510"/>
    <lineage>
        <taxon>Eukaryota</taxon>
        <taxon>Viridiplantae</taxon>
        <taxon>Streptophyta</taxon>
        <taxon>Embryophyta</taxon>
        <taxon>Tracheophyta</taxon>
        <taxon>Spermatophyta</taxon>
        <taxon>Magnoliopsida</taxon>
        <taxon>eudicotyledons</taxon>
        <taxon>Gunneridae</taxon>
        <taxon>Pentapetalae</taxon>
        <taxon>asterids</taxon>
        <taxon>campanulids</taxon>
        <taxon>Asterales</taxon>
        <taxon>Asteraceae</taxon>
        <taxon>Asteroideae</taxon>
        <taxon>Anthemideae</taxon>
        <taxon>Anthemidinae</taxon>
        <taxon>Tanacetum</taxon>
    </lineage>
</organism>
<dbReference type="GO" id="GO:0006508">
    <property type="term" value="P:proteolysis"/>
    <property type="evidence" value="ECO:0007669"/>
    <property type="project" value="UniProtKB-KW"/>
</dbReference>
<dbReference type="GO" id="GO:0008233">
    <property type="term" value="F:peptidase activity"/>
    <property type="evidence" value="ECO:0007669"/>
    <property type="project" value="UniProtKB-KW"/>
</dbReference>
<feature type="compositionally biased region" description="Pro residues" evidence="5">
    <location>
        <begin position="1496"/>
        <end position="1508"/>
    </location>
</feature>
<name>A0A6L2J2Y4_TANCI</name>
<comment type="caution">
    <text evidence="8">The sequence shown here is derived from an EMBL/GenBank/DDBJ whole genome shotgun (WGS) entry which is preliminary data.</text>
</comment>
<dbReference type="GO" id="GO:0008270">
    <property type="term" value="F:zinc ion binding"/>
    <property type="evidence" value="ECO:0007669"/>
    <property type="project" value="UniProtKB-KW"/>
</dbReference>
<dbReference type="EMBL" id="BKCJ010000245">
    <property type="protein sequence ID" value="GEU31379.1"/>
    <property type="molecule type" value="Genomic_DNA"/>
</dbReference>
<dbReference type="InterPro" id="IPR036875">
    <property type="entry name" value="Znf_CCHC_sf"/>
</dbReference>
<dbReference type="PANTHER" id="PTHR42648">
    <property type="entry name" value="TRANSPOSASE, PUTATIVE-RELATED"/>
    <property type="match status" value="1"/>
</dbReference>
<keyword evidence="4" id="KW-0862">Zinc</keyword>
<feature type="domain" description="CCHC-type" evidence="6">
    <location>
        <begin position="173"/>
        <end position="188"/>
    </location>
</feature>
<evidence type="ECO:0000256" key="4">
    <source>
        <dbReference type="PROSITE-ProRule" id="PRU00047"/>
    </source>
</evidence>
<dbReference type="InterPro" id="IPR057670">
    <property type="entry name" value="SH3_retrovirus"/>
</dbReference>
<dbReference type="GO" id="GO:0015074">
    <property type="term" value="P:DNA integration"/>
    <property type="evidence" value="ECO:0007669"/>
    <property type="project" value="InterPro"/>
</dbReference>
<protein>
    <submittedName>
        <fullName evidence="8">Ribonuclease H-like domain-containing protein</fullName>
    </submittedName>
</protein>
<dbReference type="Gene3D" id="3.30.420.10">
    <property type="entry name" value="Ribonuclease H-like superfamily/Ribonuclease H"/>
    <property type="match status" value="1"/>
</dbReference>
<dbReference type="InterPro" id="IPR001584">
    <property type="entry name" value="Integrase_cat-core"/>
</dbReference>
<dbReference type="Pfam" id="PF22936">
    <property type="entry name" value="Pol_BBD"/>
    <property type="match status" value="1"/>
</dbReference>
<dbReference type="InterPro" id="IPR036397">
    <property type="entry name" value="RNaseH_sf"/>
</dbReference>
<dbReference type="PROSITE" id="PS50158">
    <property type="entry name" value="ZF_CCHC"/>
    <property type="match status" value="1"/>
</dbReference>
<gene>
    <name evidence="8" type="ORF">Tci_003357</name>
</gene>
<dbReference type="Pfam" id="PF25597">
    <property type="entry name" value="SH3_retrovirus"/>
    <property type="match status" value="1"/>
</dbReference>
<reference evidence="8" key="1">
    <citation type="journal article" date="2019" name="Sci. Rep.">
        <title>Draft genome of Tanacetum cinerariifolium, the natural source of mosquito coil.</title>
        <authorList>
            <person name="Yamashiro T."/>
            <person name="Shiraishi A."/>
            <person name="Satake H."/>
            <person name="Nakayama K."/>
        </authorList>
    </citation>
    <scope>NUCLEOTIDE SEQUENCE</scope>
</reference>
<keyword evidence="3" id="KW-0378">Hydrolase</keyword>
<evidence type="ECO:0000256" key="3">
    <source>
        <dbReference type="ARBA" id="ARBA00022801"/>
    </source>
</evidence>
<feature type="domain" description="Integrase catalytic" evidence="7">
    <location>
        <begin position="416"/>
        <end position="587"/>
    </location>
</feature>
<keyword evidence="4" id="KW-0863">Zinc-finger</keyword>
<evidence type="ECO:0000313" key="8">
    <source>
        <dbReference type="EMBL" id="GEU31379.1"/>
    </source>
</evidence>
<dbReference type="InterPro" id="IPR039537">
    <property type="entry name" value="Retrotran_Ty1/copia-like"/>
</dbReference>
<feature type="region of interest" description="Disordered" evidence="5">
    <location>
        <begin position="740"/>
        <end position="770"/>
    </location>
</feature>
<accession>A0A6L2J2Y4</accession>
<evidence type="ECO:0000256" key="1">
    <source>
        <dbReference type="ARBA" id="ARBA00022670"/>
    </source>
</evidence>
<dbReference type="SUPFAM" id="SSF53098">
    <property type="entry name" value="Ribonuclease H-like"/>
    <property type="match status" value="1"/>
</dbReference>
<keyword evidence="1" id="KW-0645">Protease</keyword>
<evidence type="ECO:0000259" key="7">
    <source>
        <dbReference type="PROSITE" id="PS50994"/>
    </source>
</evidence>
<dbReference type="InterPro" id="IPR054722">
    <property type="entry name" value="PolX-like_BBD"/>
</dbReference>
<dbReference type="PANTHER" id="PTHR42648:SF32">
    <property type="entry name" value="RIBONUCLEASE H-LIKE DOMAIN, GAG-PRE-INTEGRASE DOMAIN PROTEIN-RELATED"/>
    <property type="match status" value="1"/>
</dbReference>
<dbReference type="InterPro" id="IPR001878">
    <property type="entry name" value="Znf_CCHC"/>
</dbReference>
<dbReference type="Pfam" id="PF07727">
    <property type="entry name" value="RVT_2"/>
    <property type="match status" value="1"/>
</dbReference>
<dbReference type="InterPro" id="IPR013103">
    <property type="entry name" value="RVT_2"/>
</dbReference>
<feature type="region of interest" description="Disordered" evidence="5">
    <location>
        <begin position="1472"/>
        <end position="1516"/>
    </location>
</feature>
<evidence type="ECO:0000256" key="5">
    <source>
        <dbReference type="SAM" id="MobiDB-lite"/>
    </source>
</evidence>
<dbReference type="InterPro" id="IPR012337">
    <property type="entry name" value="RNaseH-like_sf"/>
</dbReference>
<dbReference type="GO" id="GO:0003676">
    <property type="term" value="F:nucleic acid binding"/>
    <property type="evidence" value="ECO:0007669"/>
    <property type="project" value="InterPro"/>
</dbReference>
<feature type="region of interest" description="Disordered" evidence="5">
    <location>
        <begin position="335"/>
        <end position="357"/>
    </location>
</feature>
<evidence type="ECO:0000256" key="2">
    <source>
        <dbReference type="ARBA" id="ARBA00022723"/>
    </source>
</evidence>
<dbReference type="PROSITE" id="PS50994">
    <property type="entry name" value="INTEGRASE"/>
    <property type="match status" value="1"/>
</dbReference>
<sequence>MTDYSLWEVILNEDSPVPTRVVEGILQPVAPVTAEQKLASKNELKARGTLLMALPDKHQLKFNSYKDPNTLMEAIEKRFGGNTKTKKFKRLFQRNISAAASVFAVCAKMPVSSLLNVDSLSNAIDVDDLEEMDLRWQIAMLTIRARRFLQKTGINLGANGPTSIVFDMSKVECYNCHKKEHFTRECRSPKDSRRNGAPEPQRRTVPRRSLQIMLLWLFHLRALLLILRFQPSGGYHAVPPPYTGTFMLPKPDLVFNTALIFVETDHPAFNVQLSPTKPEQDLSHTTRPTTPIIEDWVSDFEDESETKATQPVSAAVPKINMTRLRHAHPIVTKSKSPIKRHITCSPSPKTSNSPPRVTVVRDPVVSAAQGMQGNWGNLQYALKDKGVIDSGCSRHMKGNMSYLSDFEELNGGYVAFRGNPKGGKIFRKGKIKTGGLDFDDVYFVKELKFNLFSVLQMFTWVFFLATKDETSPILKTFITGLENQLSLKVKVIRSDNGTEFKNSDLSQLCGMKGIKREFSVPRTPQQNGIDERKNKTLIEAARTMLADSLLPIPFWTEAVNTACYVQNRVLVTKPHNKTPYELLHGRIPSIGFVRPFGCLVTILNTLDSLGKFEGKVDEGFLVGYSVSSKAFRVFNSRTCIIQETLHVNFLKNKPNIAGSGPTCLFDIDSLTRTMNYQPVTAGNQTHPSAGFQDKFNAKKAREEIDQQYVLFPVWSSGSTNPQDYDRNVAFDGKEHNFDAKKPESEVSVSPSSSAQLRKQDNKTKKEAKGKKADFNNLETSITVSPIPTTKFTKIILYHKLLEKPKRVHQALKDPSWIKAMQEELLQFKMQKVWVLVDFPYGRRSIGHTQEEGIDYEEVFAPVARIKAIGLFLAYAFFMGFMVYQMDVKSAFLYGTIEKEVYVCQPLGFEDPDHPDKVYKVVKALYGLHQAPRAWQFWNNIVVKQVNDVTRLQALVDKKKVVVTEAAIREVVDLSTHTIKYTSPALTQKVFVNMRRVGKGFSGVETPLFEGMLVEQDVDEERDADEHVKDVTAEVIDACAALTRRVEHLEYDKVAQAQKITKLKRRVKKLEKRNKFRVLKLRRLQRVRTSQRVDTSDDTVMDDESNQGRMIAEMDQDDAVVLKDDKEEDKEVANKDVKEAKVGESAQVQGRQAESQAEIYKIDMDHANKVLSMQEDETKPTKVQEVVDVVTTAKLITKVVTASSETVTAASVIIPTAELQVPVATLTAASARVAAAPSRRKKGAVIKDPESELATSTIILVETKSKDKDKGIMVEEPKPLKKKQQIKQDKQYARELHVELNKDIDWDEAIDRVKRKAKEDLTVNDVTRLQALVDKKKVVVTEATIREALRLDDAEGVDCLPNEEIFAKLARMGYEKPFTKLTFYKAFFSSQRKFLIHTILQCMSAKRTSWNDLVRNVDSPTKFYMYPRFIQLMIRKQVGDLSTHTTKYTFHALTQKVFTNIKRVDENVEEVNAGDAAEGDVSVAHGEVPTVAEEPSIPSPTPPTPPPQPSEDIPSTF</sequence>
<dbReference type="SUPFAM" id="SSF57756">
    <property type="entry name" value="Retrovirus zinc finger-like domains"/>
    <property type="match status" value="1"/>
</dbReference>
<keyword evidence="2" id="KW-0479">Metal-binding</keyword>
<feature type="compositionally biased region" description="Polar residues" evidence="5">
    <location>
        <begin position="344"/>
        <end position="353"/>
    </location>
</feature>
<evidence type="ECO:0000259" key="6">
    <source>
        <dbReference type="PROSITE" id="PS50158"/>
    </source>
</evidence>
<feature type="compositionally biased region" description="Basic and acidic residues" evidence="5">
    <location>
        <begin position="757"/>
        <end position="770"/>
    </location>
</feature>
<proteinExistence type="predicted"/>
<dbReference type="Gene3D" id="4.10.60.10">
    <property type="entry name" value="Zinc finger, CCHC-type"/>
    <property type="match status" value="1"/>
</dbReference>